<feature type="transmembrane region" description="Helical" evidence="10">
    <location>
        <begin position="323"/>
        <end position="342"/>
    </location>
</feature>
<gene>
    <name evidence="12" type="ORF">H4R18_005168</name>
</gene>
<feature type="transmembrane region" description="Helical" evidence="10">
    <location>
        <begin position="99"/>
        <end position="121"/>
    </location>
</feature>
<keyword evidence="3" id="KW-0813">Transport</keyword>
<evidence type="ECO:0000256" key="6">
    <source>
        <dbReference type="ARBA" id="ARBA00022989"/>
    </source>
</evidence>
<feature type="domain" description="SLC41A/MgtE integral membrane" evidence="11">
    <location>
        <begin position="356"/>
        <end position="480"/>
    </location>
</feature>
<evidence type="ECO:0000259" key="11">
    <source>
        <dbReference type="Pfam" id="PF01769"/>
    </source>
</evidence>
<feature type="transmembrane region" description="Helical" evidence="10">
    <location>
        <begin position="183"/>
        <end position="205"/>
    </location>
</feature>
<feature type="transmembrane region" description="Helical" evidence="10">
    <location>
        <begin position="291"/>
        <end position="311"/>
    </location>
</feature>
<evidence type="ECO:0000313" key="13">
    <source>
        <dbReference type="Proteomes" id="UP001140217"/>
    </source>
</evidence>
<evidence type="ECO:0000256" key="7">
    <source>
        <dbReference type="ARBA" id="ARBA00023065"/>
    </source>
</evidence>
<keyword evidence="13" id="KW-1185">Reference proteome</keyword>
<reference evidence="12" key="1">
    <citation type="submission" date="2022-07" db="EMBL/GenBank/DDBJ databases">
        <title>Phylogenomic reconstructions and comparative analyses of Kickxellomycotina fungi.</title>
        <authorList>
            <person name="Reynolds N.K."/>
            <person name="Stajich J.E."/>
            <person name="Barry K."/>
            <person name="Grigoriev I.V."/>
            <person name="Crous P."/>
            <person name="Smith M.E."/>
        </authorList>
    </citation>
    <scope>NUCLEOTIDE SEQUENCE</scope>
    <source>
        <strain evidence="12">NBRC 105414</strain>
    </source>
</reference>
<feature type="transmembrane region" description="Helical" evidence="10">
    <location>
        <begin position="392"/>
        <end position="414"/>
    </location>
</feature>
<feature type="transmembrane region" description="Helical" evidence="10">
    <location>
        <begin position="217"/>
        <end position="243"/>
    </location>
</feature>
<protein>
    <recommendedName>
        <fullName evidence="11">SLC41A/MgtE integral membrane domain-containing protein</fullName>
    </recommendedName>
</protein>
<dbReference type="Pfam" id="PF01769">
    <property type="entry name" value="MgtE"/>
    <property type="match status" value="2"/>
</dbReference>
<comment type="subcellular location">
    <subcellularLocation>
        <location evidence="1">Membrane</location>
        <topology evidence="1">Multi-pass membrane protein</topology>
    </subcellularLocation>
</comment>
<feature type="transmembrane region" description="Helical" evidence="10">
    <location>
        <begin position="465"/>
        <end position="485"/>
    </location>
</feature>
<feature type="transmembrane region" description="Helical" evidence="10">
    <location>
        <begin position="354"/>
        <end position="371"/>
    </location>
</feature>
<comment type="caution">
    <text evidence="12">The sequence shown here is derived from an EMBL/GenBank/DDBJ whole genome shotgun (WGS) entry which is preliminary data.</text>
</comment>
<dbReference type="PANTHER" id="PTHR16228:SF7">
    <property type="entry name" value="SLC41A_MGTE INTEGRAL MEMBRANE DOMAIN-CONTAINING PROTEIN"/>
    <property type="match status" value="1"/>
</dbReference>
<dbReference type="PANTHER" id="PTHR16228">
    <property type="entry name" value="DIVALENT CATION TRANSPORTER SOLUTE CARRIER FAMILY 41"/>
    <property type="match status" value="1"/>
</dbReference>
<dbReference type="GO" id="GO:0008324">
    <property type="term" value="F:monoatomic cation transmembrane transporter activity"/>
    <property type="evidence" value="ECO:0007669"/>
    <property type="project" value="InterPro"/>
</dbReference>
<feature type="transmembrane region" description="Helical" evidence="10">
    <location>
        <begin position="133"/>
        <end position="150"/>
    </location>
</feature>
<dbReference type="SUPFAM" id="SSF161093">
    <property type="entry name" value="MgtE membrane domain-like"/>
    <property type="match status" value="2"/>
</dbReference>
<evidence type="ECO:0000256" key="10">
    <source>
        <dbReference type="SAM" id="Phobius"/>
    </source>
</evidence>
<evidence type="ECO:0000256" key="8">
    <source>
        <dbReference type="ARBA" id="ARBA00023136"/>
    </source>
</evidence>
<keyword evidence="8 10" id="KW-0472">Membrane</keyword>
<organism evidence="12 13">
    <name type="scientific">Coemansia javaensis</name>
    <dbReference type="NCBI Taxonomy" id="2761396"/>
    <lineage>
        <taxon>Eukaryota</taxon>
        <taxon>Fungi</taxon>
        <taxon>Fungi incertae sedis</taxon>
        <taxon>Zoopagomycota</taxon>
        <taxon>Kickxellomycotina</taxon>
        <taxon>Kickxellomycetes</taxon>
        <taxon>Kickxellales</taxon>
        <taxon>Kickxellaceae</taxon>
        <taxon>Coemansia</taxon>
    </lineage>
</organism>
<dbReference type="GO" id="GO:0005886">
    <property type="term" value="C:plasma membrane"/>
    <property type="evidence" value="ECO:0007669"/>
    <property type="project" value="TreeGrafter"/>
</dbReference>
<sequence>MSAAIELADVDAKAELAGGAGHLLVALPPSSAGGTRRNSSNGSSSSSFELSVCGSAAGADSFELSACGRDGGRRASSDVGRPDENGQRRRRAREVAREMVVEVVPALLVAVAGSVVAGSVLGGIQGSRAFERIPALFIMVTVLLNLKSNIELNMSARLSTLANLGVLDSKAEAVAATRSNMELLLLQSTIVGASVGLISVALSLLPGKGAAAGGGPFWADAAVLLAAGTGSTVAGSAVVGVLISATVHVGRACGVDPDNIGTPIASSFGDMTTLMLVGALASGLVAVSATAWPAVVAAGFVALGAALLRVVRANRQMAHHVGQGWLPLVYAAATSSVAGLIVEKCAPRFPGMPALVPVINGIGGNIGTVFASRVSTSLHRRPAHHHRDQHRLVMLILLAINVPVQVAFLLARQAMDPAAAAGPAFLLAYTVATVAHGLAMLVLGRAVCTLLWARGYDPDDYVNPLVTGTGDMLGTILLALVFLVAS</sequence>
<feature type="domain" description="SLC41A/MgtE integral membrane" evidence="11">
    <location>
        <begin position="141"/>
        <end position="277"/>
    </location>
</feature>
<feature type="transmembrane region" description="Helical" evidence="10">
    <location>
        <begin position="426"/>
        <end position="453"/>
    </location>
</feature>
<dbReference type="AlphaFoldDB" id="A0A9W8H5U4"/>
<evidence type="ECO:0000313" key="12">
    <source>
        <dbReference type="EMBL" id="KAJ2777410.1"/>
    </source>
</evidence>
<comment type="similarity">
    <text evidence="2">Belongs to the SLC41A transporter family.</text>
</comment>
<dbReference type="EMBL" id="JANBUL010000294">
    <property type="protein sequence ID" value="KAJ2777410.1"/>
    <property type="molecule type" value="Genomic_DNA"/>
</dbReference>
<feature type="transmembrane region" description="Helical" evidence="10">
    <location>
        <begin position="264"/>
        <end position="285"/>
    </location>
</feature>
<dbReference type="InterPro" id="IPR006667">
    <property type="entry name" value="SLC41_membr_dom"/>
</dbReference>
<accession>A0A9W8H5U4</accession>
<keyword evidence="7" id="KW-0406">Ion transport</keyword>
<dbReference type="Gene3D" id="1.10.357.20">
    <property type="entry name" value="SLC41 divalent cation transporters, integral membrane domain"/>
    <property type="match status" value="2"/>
</dbReference>
<dbReference type="InterPro" id="IPR045349">
    <property type="entry name" value="SLC41A1-3"/>
</dbReference>
<evidence type="ECO:0000256" key="5">
    <source>
        <dbReference type="ARBA" id="ARBA00022842"/>
    </source>
</evidence>
<dbReference type="InterPro" id="IPR036739">
    <property type="entry name" value="SLC41_membr_dom_sf"/>
</dbReference>
<dbReference type="OrthoDB" id="666972at2759"/>
<proteinExistence type="inferred from homology"/>
<feature type="region of interest" description="Disordered" evidence="9">
    <location>
        <begin position="69"/>
        <end position="91"/>
    </location>
</feature>
<evidence type="ECO:0000256" key="2">
    <source>
        <dbReference type="ARBA" id="ARBA00009749"/>
    </source>
</evidence>
<evidence type="ECO:0000256" key="1">
    <source>
        <dbReference type="ARBA" id="ARBA00004141"/>
    </source>
</evidence>
<feature type="compositionally biased region" description="Basic and acidic residues" evidence="9">
    <location>
        <begin position="70"/>
        <end position="91"/>
    </location>
</feature>
<keyword evidence="5" id="KW-0460">Magnesium</keyword>
<evidence type="ECO:0000256" key="4">
    <source>
        <dbReference type="ARBA" id="ARBA00022692"/>
    </source>
</evidence>
<dbReference type="Proteomes" id="UP001140217">
    <property type="component" value="Unassembled WGS sequence"/>
</dbReference>
<evidence type="ECO:0000256" key="9">
    <source>
        <dbReference type="SAM" id="MobiDB-lite"/>
    </source>
</evidence>
<keyword evidence="6 10" id="KW-1133">Transmembrane helix</keyword>
<keyword evidence="4 10" id="KW-0812">Transmembrane</keyword>
<evidence type="ECO:0000256" key="3">
    <source>
        <dbReference type="ARBA" id="ARBA00022448"/>
    </source>
</evidence>
<name>A0A9W8H5U4_9FUNG</name>